<proteinExistence type="predicted"/>
<name>A0AAV3J6R2_ENTAV</name>
<comment type="caution">
    <text evidence="3">The sequence shown here is derived from an EMBL/GenBank/DDBJ whole genome shotgun (WGS) entry which is preliminary data.</text>
</comment>
<dbReference type="InterPro" id="IPR007731">
    <property type="entry name" value="DUF669"/>
</dbReference>
<dbReference type="Proteomes" id="UP000014104">
    <property type="component" value="Unassembled WGS sequence"/>
</dbReference>
<evidence type="ECO:0000313" key="3">
    <source>
        <dbReference type="EMBL" id="EOU23595.1"/>
    </source>
</evidence>
<evidence type="ECO:0008006" key="6">
    <source>
        <dbReference type="Google" id="ProtNLM"/>
    </source>
</evidence>
<organism evidence="3 5">
    <name type="scientific">Enterococcus avium ATCC 14025</name>
    <dbReference type="NCBI Taxonomy" id="1140002"/>
    <lineage>
        <taxon>Bacteria</taxon>
        <taxon>Bacillati</taxon>
        <taxon>Bacillota</taxon>
        <taxon>Bacilli</taxon>
        <taxon>Lactobacillales</taxon>
        <taxon>Enterococcaceae</taxon>
        <taxon>Enterococcus</taxon>
    </lineage>
</organism>
<reference evidence="3 5" key="2">
    <citation type="submission" date="2013-03" db="EMBL/GenBank/DDBJ databases">
        <title>The Genome Sequence of Enterococcus avium ATCC_14025 (PacBio/Illumina hybrid assembly).</title>
        <authorList>
            <consortium name="The Broad Institute Genomics Platform"/>
            <consortium name="The Broad Institute Genome Sequencing Center for Infectious Disease"/>
            <person name="Earl A."/>
            <person name="Russ C."/>
            <person name="Gilmore M."/>
            <person name="Surin D."/>
            <person name="Walker B."/>
            <person name="Young S."/>
            <person name="Zeng Q."/>
            <person name="Gargeya S."/>
            <person name="Fitzgerald M."/>
            <person name="Haas B."/>
            <person name="Abouelleil A."/>
            <person name="Allen A.W."/>
            <person name="Alvarado L."/>
            <person name="Arachchi H.M."/>
            <person name="Berlin A.M."/>
            <person name="Chapman S.B."/>
            <person name="Gainer-Dewar J."/>
            <person name="Goldberg J."/>
            <person name="Griggs A."/>
            <person name="Gujja S."/>
            <person name="Hansen M."/>
            <person name="Howarth C."/>
            <person name="Imamovic A."/>
            <person name="Ireland A."/>
            <person name="Larimer J."/>
            <person name="McCowan C."/>
            <person name="Murphy C."/>
            <person name="Pearson M."/>
            <person name="Poon T.W."/>
            <person name="Priest M."/>
            <person name="Roberts A."/>
            <person name="Saif S."/>
            <person name="Shea T."/>
            <person name="Sisk P."/>
            <person name="Sykes S."/>
            <person name="Wortman J."/>
            <person name="Nusbaum C."/>
            <person name="Birren B."/>
        </authorList>
    </citation>
    <scope>NUCLEOTIDE SEQUENCE [LARGE SCALE GENOMIC DNA]</scope>
    <source>
        <strain evidence="3 5">ATCC 14025</strain>
    </source>
</reference>
<dbReference type="EMBL" id="AHYV01000005">
    <property type="protein sequence ID" value="EOT51096.1"/>
    <property type="molecule type" value="Genomic_DNA"/>
</dbReference>
<evidence type="ECO:0000313" key="2">
    <source>
        <dbReference type="EMBL" id="EOT51096.1"/>
    </source>
</evidence>
<reference evidence="2 4" key="1">
    <citation type="submission" date="2013-03" db="EMBL/GenBank/DDBJ databases">
        <title>The Genome Sequence of Enterococcus avium ATCC_14025 (Illumina only assembly).</title>
        <authorList>
            <consortium name="The Broad Institute Genomics Platform"/>
            <consortium name="The Broad Institute Genome Sequencing Center for Infectious Disease"/>
            <person name="Earl A."/>
            <person name="Russ C."/>
            <person name="Gilmore M."/>
            <person name="Surin D."/>
            <person name="Walker B."/>
            <person name="Young S."/>
            <person name="Zeng Q."/>
            <person name="Gargeya S."/>
            <person name="Fitzgerald M."/>
            <person name="Haas B."/>
            <person name="Abouelleil A."/>
            <person name="Allen A.W."/>
            <person name="Alvarado L."/>
            <person name="Arachchi H.M."/>
            <person name="Berlin A.M."/>
            <person name="Chapman S.B."/>
            <person name="Gainer-Dewar J."/>
            <person name="Goldberg J."/>
            <person name="Griggs A."/>
            <person name="Gujja S."/>
            <person name="Hansen M."/>
            <person name="Howarth C."/>
            <person name="Imamovic A."/>
            <person name="Ireland A."/>
            <person name="Larimer J."/>
            <person name="McCowan C."/>
            <person name="Murphy C."/>
            <person name="Pearson M."/>
            <person name="Poon T.W."/>
            <person name="Priest M."/>
            <person name="Roberts A."/>
            <person name="Saif S."/>
            <person name="Shea T."/>
            <person name="Sisk P."/>
            <person name="Sykes S."/>
            <person name="Wortman J."/>
            <person name="Nusbaum C."/>
            <person name="Birren B."/>
        </authorList>
    </citation>
    <scope>NUCLEOTIDE SEQUENCE [LARGE SCALE GENOMIC DNA]</scope>
    <source>
        <strain evidence="2 4">ATCC 14025</strain>
    </source>
</reference>
<evidence type="ECO:0000256" key="1">
    <source>
        <dbReference type="SAM" id="MobiDB-lite"/>
    </source>
</evidence>
<protein>
    <recommendedName>
        <fullName evidence="6">DUF669 domain-containing protein</fullName>
    </recommendedName>
</protein>
<evidence type="ECO:0000313" key="5">
    <source>
        <dbReference type="Proteomes" id="UP000014107"/>
    </source>
</evidence>
<dbReference type="Proteomes" id="UP000014107">
    <property type="component" value="Unassembled WGS sequence"/>
</dbReference>
<sequence>MTLFITDSKNVFGKSVSEAGSYNVRILEDSEHKLTNNTFNDMAVLNYEVVDGKYAGGKILYNNIVWDKKDVELSAKRFNTLLAAIGVPDGTPIQSIEQLVEAVKNRKLNITVEWKQSDYNKKWNLEVKSYKPTDPEGSKPNGVERPSEQQMNAHRQDEIDQAANMIAHNNTFQDSLPGVDPVRDTRSFANGGFNSIDIAADDLPF</sequence>
<dbReference type="AlphaFoldDB" id="A0AAV3J6R2"/>
<gene>
    <name evidence="3" type="ORF">I570_01460</name>
    <name evidence="2" type="ORF">OMU_00425</name>
</gene>
<feature type="region of interest" description="Disordered" evidence="1">
    <location>
        <begin position="129"/>
        <end position="154"/>
    </location>
</feature>
<dbReference type="EMBL" id="ASWL01000002">
    <property type="protein sequence ID" value="EOU23595.1"/>
    <property type="molecule type" value="Genomic_DNA"/>
</dbReference>
<dbReference type="Pfam" id="PF05037">
    <property type="entry name" value="DUF669"/>
    <property type="match status" value="1"/>
</dbReference>
<accession>A0AAV3J6R2</accession>
<dbReference type="RefSeq" id="WP_010743604.1">
    <property type="nucleotide sequence ID" value="NZ_KE136357.1"/>
</dbReference>
<keyword evidence="4" id="KW-1185">Reference proteome</keyword>
<evidence type="ECO:0000313" key="4">
    <source>
        <dbReference type="Proteomes" id="UP000014104"/>
    </source>
</evidence>